<dbReference type="InterPro" id="IPR013693">
    <property type="entry name" value="SpoIID/LytB_N"/>
</dbReference>
<dbReference type="InterPro" id="IPR051922">
    <property type="entry name" value="Bact_Sporulation_Assoc"/>
</dbReference>
<accession>A0A1A9GGP7</accession>
<organism evidence="3 4">
    <name type="scientific">Nocardioides dokdonensis FR1436</name>
    <dbReference type="NCBI Taxonomy" id="1300347"/>
    <lineage>
        <taxon>Bacteria</taxon>
        <taxon>Bacillati</taxon>
        <taxon>Actinomycetota</taxon>
        <taxon>Actinomycetes</taxon>
        <taxon>Propionibacteriales</taxon>
        <taxon>Nocardioidaceae</taxon>
        <taxon>Nocardioides</taxon>
    </lineage>
</organism>
<evidence type="ECO:0000259" key="2">
    <source>
        <dbReference type="Pfam" id="PF08486"/>
    </source>
</evidence>
<dbReference type="PANTHER" id="PTHR30032:SF4">
    <property type="entry name" value="AMIDASE ENHANCER"/>
    <property type="match status" value="1"/>
</dbReference>
<dbReference type="InterPro" id="IPR013486">
    <property type="entry name" value="SpoIID/LytB"/>
</dbReference>
<evidence type="ECO:0000313" key="4">
    <source>
        <dbReference type="Proteomes" id="UP000077868"/>
    </source>
</evidence>
<dbReference type="Pfam" id="PF08486">
    <property type="entry name" value="SpoIID"/>
    <property type="match status" value="1"/>
</dbReference>
<feature type="domain" description="Sporulation stage II protein D amidase enhancer LytB N-terminal" evidence="2">
    <location>
        <begin position="193"/>
        <end position="282"/>
    </location>
</feature>
<dbReference type="Proteomes" id="UP000077868">
    <property type="component" value="Chromosome"/>
</dbReference>
<dbReference type="GO" id="GO:0030288">
    <property type="term" value="C:outer membrane-bounded periplasmic space"/>
    <property type="evidence" value="ECO:0007669"/>
    <property type="project" value="TreeGrafter"/>
</dbReference>
<sequence length="396" mass="42917">MPRRPAALALLLAAVLSSPLVAAAAQAEPPDRAERAGDVVLEGRGFGHGKGLSQYGARAAAQQGRSHTEILDFYYPGTQRGRVEGDVEVLISADTSNDVKILPARRLRLRSLGEGRTWNVSRRAPEARAWRLTSATKGRSHLQAKVDGRWRSVLKPDGDAELVAREPLILITPTGRATYRGALRSASTGQGRERDTVNVVSFEDYLRGVVPREVPALWPVEAVRAQSVAARTYAAYERDHAPATRHYELCDTSHCQVYGGVDSEHAASDAAIEATAGVVLTHQGAPAFTQFSASNGGWTRAGSFDYLRAVEDPWDSAPGNPYLAWRATITAADLEAAWPGSGDFVSFSVVQRDGNGAWGGRVERVEVRFTGATRSLSGDDVRRWFGLRSDWFRPAG</sequence>
<keyword evidence="1" id="KW-0732">Signal</keyword>
<reference evidence="3 4" key="1">
    <citation type="submission" date="2016-03" db="EMBL/GenBank/DDBJ databases">
        <title>Complete genome sequence of a soil Actinobacterium, Nocardioides dokdonensis FR1436.</title>
        <authorList>
            <person name="Kwon S.-K."/>
            <person name="Kim K."/>
            <person name="Kim J.F."/>
        </authorList>
    </citation>
    <scope>NUCLEOTIDE SEQUENCE [LARGE SCALE GENOMIC DNA]</scope>
    <source>
        <strain evidence="3 4">FR1436</strain>
    </source>
</reference>
<dbReference type="PATRIC" id="fig|1300347.3.peg.203"/>
<protein>
    <submittedName>
        <fullName evidence="3">Amidase enhancer</fullName>
    </submittedName>
</protein>
<dbReference type="EMBL" id="CP015079">
    <property type="protein sequence ID" value="ANH36655.1"/>
    <property type="molecule type" value="Genomic_DNA"/>
</dbReference>
<proteinExistence type="predicted"/>
<dbReference type="KEGG" id="ndk:I601_0201"/>
<feature type="signal peptide" evidence="1">
    <location>
        <begin position="1"/>
        <end position="22"/>
    </location>
</feature>
<dbReference type="PANTHER" id="PTHR30032">
    <property type="entry name" value="N-ACETYLMURAMOYL-L-ALANINE AMIDASE-RELATED"/>
    <property type="match status" value="1"/>
</dbReference>
<dbReference type="AlphaFoldDB" id="A0A1A9GGP7"/>
<dbReference type="GO" id="GO:0030435">
    <property type="term" value="P:sporulation resulting in formation of a cellular spore"/>
    <property type="evidence" value="ECO:0007669"/>
    <property type="project" value="InterPro"/>
</dbReference>
<evidence type="ECO:0000313" key="3">
    <source>
        <dbReference type="EMBL" id="ANH36655.1"/>
    </source>
</evidence>
<dbReference type="RefSeq" id="WP_068105273.1">
    <property type="nucleotide sequence ID" value="NZ_CP015079.1"/>
</dbReference>
<gene>
    <name evidence="3" type="primary">lytB_2</name>
    <name evidence="3" type="ORF">I601_0201</name>
</gene>
<keyword evidence="4" id="KW-1185">Reference proteome</keyword>
<evidence type="ECO:0000256" key="1">
    <source>
        <dbReference type="SAM" id="SignalP"/>
    </source>
</evidence>
<feature type="chain" id="PRO_5038336644" evidence="1">
    <location>
        <begin position="23"/>
        <end position="396"/>
    </location>
</feature>
<name>A0A1A9GGP7_9ACTN</name>
<dbReference type="NCBIfam" id="TIGR02669">
    <property type="entry name" value="SpoIID_LytB"/>
    <property type="match status" value="1"/>
</dbReference>